<dbReference type="InterPro" id="IPR017441">
    <property type="entry name" value="Protein_kinase_ATP_BS"/>
</dbReference>
<dbReference type="PANTHER" id="PTHR47634">
    <property type="entry name" value="PROTEIN KINASE DOMAIN-CONTAINING PROTEIN-RELATED"/>
    <property type="match status" value="1"/>
</dbReference>
<organism evidence="12 13">
    <name type="scientific">Homarus americanus</name>
    <name type="common">American lobster</name>
    <dbReference type="NCBI Taxonomy" id="6706"/>
    <lineage>
        <taxon>Eukaryota</taxon>
        <taxon>Metazoa</taxon>
        <taxon>Ecdysozoa</taxon>
        <taxon>Arthropoda</taxon>
        <taxon>Crustacea</taxon>
        <taxon>Multicrustacea</taxon>
        <taxon>Malacostraca</taxon>
        <taxon>Eumalacostraca</taxon>
        <taxon>Eucarida</taxon>
        <taxon>Decapoda</taxon>
        <taxon>Pleocyemata</taxon>
        <taxon>Astacidea</taxon>
        <taxon>Nephropoidea</taxon>
        <taxon>Nephropidae</taxon>
        <taxon>Homarus</taxon>
    </lineage>
</organism>
<dbReference type="PROSITE" id="PS00107">
    <property type="entry name" value="PROTEIN_KINASE_ATP"/>
    <property type="match status" value="1"/>
</dbReference>
<feature type="compositionally biased region" description="Basic residues" evidence="10">
    <location>
        <begin position="648"/>
        <end position="661"/>
    </location>
</feature>
<dbReference type="FunFam" id="1.10.510.10:FF:000275">
    <property type="entry name" value="SRSF protein kinase 2 isoform X3"/>
    <property type="match status" value="1"/>
</dbReference>
<dbReference type="InterPro" id="IPR051334">
    <property type="entry name" value="SRPK"/>
</dbReference>
<dbReference type="GO" id="GO:0050684">
    <property type="term" value="P:regulation of mRNA processing"/>
    <property type="evidence" value="ECO:0007669"/>
    <property type="project" value="TreeGrafter"/>
</dbReference>
<keyword evidence="6 9" id="KW-0067">ATP-binding</keyword>
<evidence type="ECO:0000313" key="12">
    <source>
        <dbReference type="EMBL" id="KAG7154410.1"/>
    </source>
</evidence>
<comment type="catalytic activity">
    <reaction evidence="7">
        <text>L-threonyl-[protein] + ATP = O-phospho-L-threonyl-[protein] + ADP + H(+)</text>
        <dbReference type="Rhea" id="RHEA:46608"/>
        <dbReference type="Rhea" id="RHEA-COMP:11060"/>
        <dbReference type="Rhea" id="RHEA-COMP:11605"/>
        <dbReference type="ChEBI" id="CHEBI:15378"/>
        <dbReference type="ChEBI" id="CHEBI:30013"/>
        <dbReference type="ChEBI" id="CHEBI:30616"/>
        <dbReference type="ChEBI" id="CHEBI:61977"/>
        <dbReference type="ChEBI" id="CHEBI:456216"/>
        <dbReference type="EC" id="2.7.11.1"/>
    </reaction>
</comment>
<dbReference type="PROSITE" id="PS00108">
    <property type="entry name" value="PROTEIN_KINASE_ST"/>
    <property type="match status" value="1"/>
</dbReference>
<name>A0A8J5J9S2_HOMAM</name>
<feature type="compositionally biased region" description="Polar residues" evidence="10">
    <location>
        <begin position="20"/>
        <end position="44"/>
    </location>
</feature>
<protein>
    <recommendedName>
        <fullName evidence="1">non-specific serine/threonine protein kinase</fullName>
        <ecNumber evidence="1">2.7.11.1</ecNumber>
    </recommendedName>
</protein>
<dbReference type="InterPro" id="IPR011009">
    <property type="entry name" value="Kinase-like_dom_sf"/>
</dbReference>
<dbReference type="EC" id="2.7.11.1" evidence="1"/>
<dbReference type="PROSITE" id="PS50011">
    <property type="entry name" value="PROTEIN_KINASE_DOM"/>
    <property type="match status" value="1"/>
</dbReference>
<evidence type="ECO:0000259" key="11">
    <source>
        <dbReference type="PROSITE" id="PS50011"/>
    </source>
</evidence>
<dbReference type="EMBL" id="JAHLQT010044460">
    <property type="protein sequence ID" value="KAG7154410.1"/>
    <property type="molecule type" value="Genomic_DNA"/>
</dbReference>
<dbReference type="InterPro" id="IPR000719">
    <property type="entry name" value="Prot_kinase_dom"/>
</dbReference>
<dbReference type="PANTHER" id="PTHR47634:SF9">
    <property type="entry name" value="PROTEIN KINASE DOMAIN-CONTAINING PROTEIN-RELATED"/>
    <property type="match status" value="1"/>
</dbReference>
<feature type="region of interest" description="Disordered" evidence="10">
    <location>
        <begin position="65"/>
        <end position="212"/>
    </location>
</feature>
<feature type="compositionally biased region" description="Polar residues" evidence="10">
    <location>
        <begin position="140"/>
        <end position="161"/>
    </location>
</feature>
<keyword evidence="5 12" id="KW-0418">Kinase</keyword>
<feature type="compositionally biased region" description="Polar residues" evidence="10">
    <location>
        <begin position="279"/>
        <end position="302"/>
    </location>
</feature>
<dbReference type="GO" id="GO:0005737">
    <property type="term" value="C:cytoplasm"/>
    <property type="evidence" value="ECO:0007669"/>
    <property type="project" value="TreeGrafter"/>
</dbReference>
<sequence>MSVKSERRALATRDNRPSRRTITWNKRSPPVNTGSESSCKTDSTPRAGHVESGVKEVAGKCVENVASQATPTARVSGRISRSSTQDQSMPNGGSQSGVKDPCRKVRSASNTPPPSPPQKPLLKHLRVSRTHTIGDISLKTPPNTFNKSADNDKVFSQQDKGQYQRRGVLIKQRSSTDQSKSRGTSPDSRGKYIEKQNSSDQSRSSTPECGLPAYSLQLPVFDRPRLRKQSSSSDDANSEKFDILWKLRTDEARKQSPLAGGQNLPDRTDGGSVGGRNVQPYSTRSVPSSRQGSLDSILSSPEQSQKSLVSMLNLCRGGTSYPKLVRQKMVCVEEDEATQLPLTTPSLCRSFPSLTVTQSSPVDNTQDSINQRRSISREKVLGKSNSVDWGNEWEKQLLQVLDANAASANSSPCTTPDGRRPSLLRRLKSLSRGRKTKATSNEYGKGGYHPVKIGDLFYNRYHVIRKLGWGHFSTVWLCWDLQAKRFVALKVVKSASHYTETALDEIKLLKCVRESDENDPKRDKTVQLLDDFKISGVNGTHVCMVFEVLGHNLLKFIIRSNYQGIPLANVKNIIRQVLEALDYLHTKCQIIHTDIKPENILMCVDETYIRKLAYEATQWQKMGLKLPGSLVSTAPKHYSQPDPNAKMSKNKKKKLKKKQKAKQALLETQMKELEEMEEKEARQALEACDIATANTSVLSNDSSIEETCMTPQTNGQQLEKQKSIEEVPLKLQDQPLPQLQEPESTPTQPQPPALIPQPQPCLITPNLTLEEEAQQKLGV</sequence>
<dbReference type="SMART" id="SM00220">
    <property type="entry name" value="S_TKc"/>
    <property type="match status" value="1"/>
</dbReference>
<evidence type="ECO:0000256" key="7">
    <source>
        <dbReference type="ARBA" id="ARBA00047899"/>
    </source>
</evidence>
<dbReference type="FunFam" id="3.30.200.20:FF:000163">
    <property type="entry name" value="SRSF protein kinase 2 isoform X1"/>
    <property type="match status" value="1"/>
</dbReference>
<keyword evidence="13" id="KW-1185">Reference proteome</keyword>
<dbReference type="GO" id="GO:0005634">
    <property type="term" value="C:nucleus"/>
    <property type="evidence" value="ECO:0007669"/>
    <property type="project" value="TreeGrafter"/>
</dbReference>
<feature type="compositionally biased region" description="Polar residues" evidence="10">
    <location>
        <begin position="195"/>
        <end position="207"/>
    </location>
</feature>
<feature type="compositionally biased region" description="Polar residues" evidence="10">
    <location>
        <begin position="65"/>
        <end position="97"/>
    </location>
</feature>
<dbReference type="GO" id="GO:0004674">
    <property type="term" value="F:protein serine/threonine kinase activity"/>
    <property type="evidence" value="ECO:0007669"/>
    <property type="project" value="UniProtKB-KW"/>
</dbReference>
<proteinExistence type="predicted"/>
<feature type="compositionally biased region" description="Basic and acidic residues" evidence="10">
    <location>
        <begin position="1"/>
        <end position="17"/>
    </location>
</feature>
<dbReference type="Proteomes" id="UP000747542">
    <property type="component" value="Unassembled WGS sequence"/>
</dbReference>
<feature type="region of interest" description="Disordered" evidence="10">
    <location>
        <begin position="634"/>
        <end position="662"/>
    </location>
</feature>
<dbReference type="AlphaFoldDB" id="A0A8J5J9S2"/>
<evidence type="ECO:0000256" key="8">
    <source>
        <dbReference type="ARBA" id="ARBA00048679"/>
    </source>
</evidence>
<dbReference type="Gene3D" id="1.10.510.10">
    <property type="entry name" value="Transferase(Phosphotransferase) domain 1"/>
    <property type="match status" value="1"/>
</dbReference>
<keyword evidence="2" id="KW-0723">Serine/threonine-protein kinase</keyword>
<feature type="compositionally biased region" description="Basic and acidic residues" evidence="10">
    <location>
        <begin position="719"/>
        <end position="728"/>
    </location>
</feature>
<gene>
    <name evidence="12" type="primary">SRPK3-L</name>
    <name evidence="12" type="ORF">Hamer_G018140</name>
</gene>
<dbReference type="GO" id="GO:0000245">
    <property type="term" value="P:spliceosomal complex assembly"/>
    <property type="evidence" value="ECO:0007669"/>
    <property type="project" value="TreeGrafter"/>
</dbReference>
<evidence type="ECO:0000313" key="13">
    <source>
        <dbReference type="Proteomes" id="UP000747542"/>
    </source>
</evidence>
<evidence type="ECO:0000256" key="3">
    <source>
        <dbReference type="ARBA" id="ARBA00022679"/>
    </source>
</evidence>
<dbReference type="InterPro" id="IPR008271">
    <property type="entry name" value="Ser/Thr_kinase_AS"/>
</dbReference>
<reference evidence="12" key="1">
    <citation type="journal article" date="2021" name="Sci. Adv.">
        <title>The American lobster genome reveals insights on longevity, neural, and immune adaptations.</title>
        <authorList>
            <person name="Polinski J.M."/>
            <person name="Zimin A.V."/>
            <person name="Clark K.F."/>
            <person name="Kohn A.B."/>
            <person name="Sadowski N."/>
            <person name="Timp W."/>
            <person name="Ptitsyn A."/>
            <person name="Khanna P."/>
            <person name="Romanova D.Y."/>
            <person name="Williams P."/>
            <person name="Greenwood S.J."/>
            <person name="Moroz L.L."/>
            <person name="Walt D.R."/>
            <person name="Bodnar A.G."/>
        </authorList>
    </citation>
    <scope>NUCLEOTIDE SEQUENCE</scope>
    <source>
        <strain evidence="12">GMGI-L3</strain>
    </source>
</reference>
<evidence type="ECO:0000256" key="5">
    <source>
        <dbReference type="ARBA" id="ARBA00022777"/>
    </source>
</evidence>
<feature type="compositionally biased region" description="Low complexity" evidence="10">
    <location>
        <begin position="729"/>
        <end position="747"/>
    </location>
</feature>
<evidence type="ECO:0000256" key="4">
    <source>
        <dbReference type="ARBA" id="ARBA00022741"/>
    </source>
</evidence>
<feature type="domain" description="Protein kinase" evidence="11">
    <location>
        <begin position="461"/>
        <end position="779"/>
    </location>
</feature>
<dbReference type="Gene3D" id="3.30.200.20">
    <property type="entry name" value="Phosphorylase Kinase, domain 1"/>
    <property type="match status" value="1"/>
</dbReference>
<feature type="binding site" evidence="9">
    <location>
        <position position="490"/>
    </location>
    <ligand>
        <name>ATP</name>
        <dbReference type="ChEBI" id="CHEBI:30616"/>
    </ligand>
</feature>
<dbReference type="GO" id="GO:0005524">
    <property type="term" value="F:ATP binding"/>
    <property type="evidence" value="ECO:0007669"/>
    <property type="project" value="UniProtKB-UniRule"/>
</dbReference>
<dbReference type="Pfam" id="PF00069">
    <property type="entry name" value="Pkinase"/>
    <property type="match status" value="1"/>
</dbReference>
<feature type="region of interest" description="Disordered" evidence="10">
    <location>
        <begin position="254"/>
        <end position="302"/>
    </location>
</feature>
<accession>A0A8J5J9S2</accession>
<comment type="caution">
    <text evidence="12">The sequence shown here is derived from an EMBL/GenBank/DDBJ whole genome shotgun (WGS) entry which is preliminary data.</text>
</comment>
<feature type="region of interest" description="Disordered" evidence="10">
    <location>
        <begin position="1"/>
        <end position="52"/>
    </location>
</feature>
<feature type="region of interest" description="Disordered" evidence="10">
    <location>
        <begin position="711"/>
        <end position="761"/>
    </location>
</feature>
<evidence type="ECO:0000256" key="10">
    <source>
        <dbReference type="SAM" id="MobiDB-lite"/>
    </source>
</evidence>
<evidence type="ECO:0000256" key="1">
    <source>
        <dbReference type="ARBA" id="ARBA00012513"/>
    </source>
</evidence>
<dbReference type="SUPFAM" id="SSF56112">
    <property type="entry name" value="Protein kinase-like (PK-like)"/>
    <property type="match status" value="1"/>
</dbReference>
<keyword evidence="3" id="KW-0808">Transferase</keyword>
<evidence type="ECO:0000256" key="9">
    <source>
        <dbReference type="PROSITE-ProRule" id="PRU10141"/>
    </source>
</evidence>
<feature type="compositionally biased region" description="Polar residues" evidence="10">
    <location>
        <begin position="172"/>
        <end position="187"/>
    </location>
</feature>
<keyword evidence="4 9" id="KW-0547">Nucleotide-binding</keyword>
<comment type="catalytic activity">
    <reaction evidence="8">
        <text>L-seryl-[protein] + ATP = O-phospho-L-seryl-[protein] + ADP + H(+)</text>
        <dbReference type="Rhea" id="RHEA:17989"/>
        <dbReference type="Rhea" id="RHEA-COMP:9863"/>
        <dbReference type="Rhea" id="RHEA-COMP:11604"/>
        <dbReference type="ChEBI" id="CHEBI:15378"/>
        <dbReference type="ChEBI" id="CHEBI:29999"/>
        <dbReference type="ChEBI" id="CHEBI:30616"/>
        <dbReference type="ChEBI" id="CHEBI:83421"/>
        <dbReference type="ChEBI" id="CHEBI:456216"/>
        <dbReference type="EC" id="2.7.11.1"/>
    </reaction>
</comment>
<evidence type="ECO:0000256" key="2">
    <source>
        <dbReference type="ARBA" id="ARBA00022527"/>
    </source>
</evidence>
<evidence type="ECO:0000256" key="6">
    <source>
        <dbReference type="ARBA" id="ARBA00022840"/>
    </source>
</evidence>
<feature type="compositionally biased region" description="Pro residues" evidence="10">
    <location>
        <begin position="748"/>
        <end position="759"/>
    </location>
</feature>